<dbReference type="Pfam" id="PF12833">
    <property type="entry name" value="HTH_18"/>
    <property type="match status" value="1"/>
</dbReference>
<evidence type="ECO:0000256" key="3">
    <source>
        <dbReference type="ARBA" id="ARBA00023163"/>
    </source>
</evidence>
<sequence>MTTKLEIKDKTAPIDSIKISPFRKNIRKTTPHKHNSYFEIIFLTQGSGTHTTDTQKFDIVPPIVFTVRKEQIHFWNIETEPSGYVLIIKKQYIDNCLDKEIKQLLAKLSAYPCLYPNAQSLEPLFEILNQEYQENGYSQKPVVDGLLKAILGKLLLSAKAEKASESNKASDFQHFKELLNQENQLTNKVAHYAKLLHTTPQNLNAICRKEANQSATEIISEHIISEAKRLLLYTDLTVNEISHKLDFKDNSHFTKYFKRHTEITPNAFRKELL</sequence>
<dbReference type="InterPro" id="IPR037923">
    <property type="entry name" value="HTH-like"/>
</dbReference>
<evidence type="ECO:0000313" key="5">
    <source>
        <dbReference type="EMBL" id="KOF03322.1"/>
    </source>
</evidence>
<organism evidence="5 6">
    <name type="scientific">Roseivirga seohaensis subsp. aquiponti</name>
    <dbReference type="NCBI Taxonomy" id="1566026"/>
    <lineage>
        <taxon>Bacteria</taxon>
        <taxon>Pseudomonadati</taxon>
        <taxon>Bacteroidota</taxon>
        <taxon>Cytophagia</taxon>
        <taxon>Cytophagales</taxon>
        <taxon>Roseivirgaceae</taxon>
        <taxon>Roseivirga</taxon>
    </lineage>
</organism>
<dbReference type="SUPFAM" id="SSF46689">
    <property type="entry name" value="Homeodomain-like"/>
    <property type="match status" value="1"/>
</dbReference>
<protein>
    <recommendedName>
        <fullName evidence="4">HTH araC/xylS-type domain-containing protein</fullName>
    </recommendedName>
</protein>
<gene>
    <name evidence="5" type="ORF">OB69_08530</name>
</gene>
<feature type="domain" description="HTH araC/xylS-type" evidence="4">
    <location>
        <begin position="173"/>
        <end position="271"/>
    </location>
</feature>
<dbReference type="Pfam" id="PF02311">
    <property type="entry name" value="AraC_binding"/>
    <property type="match status" value="1"/>
</dbReference>
<dbReference type="OrthoDB" id="9793451at2"/>
<dbReference type="PANTHER" id="PTHR43280">
    <property type="entry name" value="ARAC-FAMILY TRANSCRIPTIONAL REGULATOR"/>
    <property type="match status" value="1"/>
</dbReference>
<evidence type="ECO:0000313" key="6">
    <source>
        <dbReference type="Proteomes" id="UP000036908"/>
    </source>
</evidence>
<name>A0A0L8AM81_9BACT</name>
<dbReference type="Gene3D" id="2.60.120.10">
    <property type="entry name" value="Jelly Rolls"/>
    <property type="match status" value="1"/>
</dbReference>
<dbReference type="RefSeq" id="WP_053223277.1">
    <property type="nucleotide sequence ID" value="NZ_JSVA01000008.1"/>
</dbReference>
<dbReference type="Gene3D" id="1.10.10.60">
    <property type="entry name" value="Homeodomain-like"/>
    <property type="match status" value="1"/>
</dbReference>
<dbReference type="GO" id="GO:0043565">
    <property type="term" value="F:sequence-specific DNA binding"/>
    <property type="evidence" value="ECO:0007669"/>
    <property type="project" value="InterPro"/>
</dbReference>
<dbReference type="PANTHER" id="PTHR43280:SF32">
    <property type="entry name" value="TRANSCRIPTIONAL REGULATORY PROTEIN"/>
    <property type="match status" value="1"/>
</dbReference>
<comment type="caution">
    <text evidence="5">The sequence shown here is derived from an EMBL/GenBank/DDBJ whole genome shotgun (WGS) entry which is preliminary data.</text>
</comment>
<dbReference type="EMBL" id="JSVA01000008">
    <property type="protein sequence ID" value="KOF03322.1"/>
    <property type="molecule type" value="Genomic_DNA"/>
</dbReference>
<keyword evidence="3" id="KW-0804">Transcription</keyword>
<keyword evidence="6" id="KW-1185">Reference proteome</keyword>
<dbReference type="InterPro" id="IPR003313">
    <property type="entry name" value="AraC-bd"/>
</dbReference>
<dbReference type="PATRIC" id="fig|1566026.4.peg.3539"/>
<evidence type="ECO:0000256" key="1">
    <source>
        <dbReference type="ARBA" id="ARBA00023015"/>
    </source>
</evidence>
<keyword evidence="1" id="KW-0805">Transcription regulation</keyword>
<dbReference type="PROSITE" id="PS01124">
    <property type="entry name" value="HTH_ARAC_FAMILY_2"/>
    <property type="match status" value="1"/>
</dbReference>
<evidence type="ECO:0000256" key="2">
    <source>
        <dbReference type="ARBA" id="ARBA00023125"/>
    </source>
</evidence>
<reference evidence="6" key="1">
    <citation type="submission" date="2014-11" db="EMBL/GenBank/DDBJ databases">
        <title>Genome sequencing of Roseivirga sp. D-25.</title>
        <authorList>
            <person name="Selvaratnam C."/>
            <person name="Thevarajoo S."/>
            <person name="Goh K.M."/>
            <person name="Eee R."/>
            <person name="Chan K.-G."/>
            <person name="Chong C.S."/>
        </authorList>
    </citation>
    <scope>NUCLEOTIDE SEQUENCE [LARGE SCALE GENOMIC DNA]</scope>
    <source>
        <strain evidence="6">D-25</strain>
    </source>
</reference>
<evidence type="ECO:0000259" key="4">
    <source>
        <dbReference type="PROSITE" id="PS01124"/>
    </source>
</evidence>
<dbReference type="Proteomes" id="UP000036908">
    <property type="component" value="Unassembled WGS sequence"/>
</dbReference>
<proteinExistence type="predicted"/>
<dbReference type="SMART" id="SM00342">
    <property type="entry name" value="HTH_ARAC"/>
    <property type="match status" value="1"/>
</dbReference>
<dbReference type="InterPro" id="IPR018060">
    <property type="entry name" value="HTH_AraC"/>
</dbReference>
<dbReference type="InterPro" id="IPR009057">
    <property type="entry name" value="Homeodomain-like_sf"/>
</dbReference>
<dbReference type="GO" id="GO:0003700">
    <property type="term" value="F:DNA-binding transcription factor activity"/>
    <property type="evidence" value="ECO:0007669"/>
    <property type="project" value="InterPro"/>
</dbReference>
<dbReference type="AlphaFoldDB" id="A0A0L8AM81"/>
<keyword evidence="2" id="KW-0238">DNA-binding</keyword>
<dbReference type="SUPFAM" id="SSF51215">
    <property type="entry name" value="Regulatory protein AraC"/>
    <property type="match status" value="1"/>
</dbReference>
<accession>A0A0L8AM81</accession>
<dbReference type="InterPro" id="IPR014710">
    <property type="entry name" value="RmlC-like_jellyroll"/>
</dbReference>